<dbReference type="AlphaFoldDB" id="A0A0S7WLY0"/>
<dbReference type="Gene3D" id="3.40.50.10880">
    <property type="entry name" value="Uncharacterised protein PF01937, DUF89, domain 3"/>
    <property type="match status" value="1"/>
</dbReference>
<protein>
    <recommendedName>
        <fullName evidence="1">Damage-control phosphatase ARMT1-like metal-binding domain-containing protein</fullName>
    </recommendedName>
</protein>
<evidence type="ECO:0000313" key="2">
    <source>
        <dbReference type="EMBL" id="KPJ51174.1"/>
    </source>
</evidence>
<accession>A0A0S7WLY0</accession>
<evidence type="ECO:0000259" key="1">
    <source>
        <dbReference type="Pfam" id="PF01937"/>
    </source>
</evidence>
<comment type="caution">
    <text evidence="2">The sequence shown here is derived from an EMBL/GenBank/DDBJ whole genome shotgun (WGS) entry which is preliminary data.</text>
</comment>
<dbReference type="PATRIC" id="fig|1703771.3.peg.1401"/>
<dbReference type="Pfam" id="PF01937">
    <property type="entry name" value="ARMT1-like_dom"/>
    <property type="match status" value="1"/>
</dbReference>
<dbReference type="InterPro" id="IPR036075">
    <property type="entry name" value="ARMT-1-like_metal-bd_sf"/>
</dbReference>
<dbReference type="EMBL" id="LIZT01000005">
    <property type="protein sequence ID" value="KPJ51174.1"/>
    <property type="molecule type" value="Genomic_DNA"/>
</dbReference>
<dbReference type="SUPFAM" id="SSF111321">
    <property type="entry name" value="AF1104-like"/>
    <property type="match status" value="1"/>
</dbReference>
<dbReference type="InterPro" id="IPR014444">
    <property type="entry name" value="PH1575-like"/>
</dbReference>
<dbReference type="Gene3D" id="1.10.285.20">
    <property type="entry name" value="Uncharacterised protein PF01937, DUF89, domain 2"/>
    <property type="match status" value="1"/>
</dbReference>
<name>A0A0S7WLY0_UNCT6</name>
<dbReference type="PIRSF" id="PIRSF006593">
    <property type="entry name" value="UCP006593"/>
    <property type="match status" value="1"/>
</dbReference>
<dbReference type="Proteomes" id="UP000051124">
    <property type="component" value="Unassembled WGS sequence"/>
</dbReference>
<organism evidence="2 3">
    <name type="scientific">candidate division TA06 bacterium DG_26</name>
    <dbReference type="NCBI Taxonomy" id="1703771"/>
    <lineage>
        <taxon>Bacteria</taxon>
        <taxon>Bacteria division TA06</taxon>
    </lineage>
</organism>
<proteinExistence type="predicted"/>
<gene>
    <name evidence="2" type="ORF">AMJ40_00805</name>
</gene>
<evidence type="ECO:0000313" key="3">
    <source>
        <dbReference type="Proteomes" id="UP000051124"/>
    </source>
</evidence>
<sequence length="282" mass="31282">MRSQPECLICALKQVLKTAEFAGADITLQTDMLREAMDALRDVSLERSPAEISSVAIRSSLCKLDASDPFRLIKAEHTRLARSMYPHFERMVREKSDPLEAALRVAACANLIDLGSREDVELMHEMENEAERELKRNDLAIFLGRLRAARSILWIADNAGELVFDGLVLERLKGFEVWIGVKGAPILNDATVEDAKVSQLDAYGRVVTTGSGWLGVVKEKSSAEFLELLESADVVVAKGHANFETLDSYEREIFFLLKAKCVVVARELGVDVGDTVFVRNSP</sequence>
<reference evidence="2 3" key="1">
    <citation type="journal article" date="2015" name="Microbiome">
        <title>Genomic resolution of linkages in carbon, nitrogen, and sulfur cycling among widespread estuary sediment bacteria.</title>
        <authorList>
            <person name="Baker B.J."/>
            <person name="Lazar C.S."/>
            <person name="Teske A.P."/>
            <person name="Dick G.J."/>
        </authorList>
    </citation>
    <scope>NUCLEOTIDE SEQUENCE [LARGE SCALE GENOMIC DNA]</scope>
    <source>
        <strain evidence="2">DG_26</strain>
    </source>
</reference>
<dbReference type="InterPro" id="IPR002791">
    <property type="entry name" value="ARMT1-like_metal-bd"/>
</dbReference>
<feature type="domain" description="Damage-control phosphatase ARMT1-like metal-binding" evidence="1">
    <location>
        <begin position="4"/>
        <end position="276"/>
    </location>
</feature>